<feature type="domain" description="Alpha-2-macroglobulin" evidence="5">
    <location>
        <begin position="1218"/>
        <end position="1308"/>
    </location>
</feature>
<evidence type="ECO:0000313" key="6">
    <source>
        <dbReference type="EMBL" id="MYN11281.1"/>
    </source>
</evidence>
<dbReference type="GO" id="GO:0004866">
    <property type="term" value="F:endopeptidase inhibitor activity"/>
    <property type="evidence" value="ECO:0007669"/>
    <property type="project" value="InterPro"/>
</dbReference>
<feature type="chain" id="PRO_5030610012" evidence="3">
    <location>
        <begin position="20"/>
        <end position="1882"/>
    </location>
</feature>
<dbReference type="Pfam" id="PF00207">
    <property type="entry name" value="A2M"/>
    <property type="match status" value="1"/>
</dbReference>
<name>A0A7X4HHC9_9BURK</name>
<dbReference type="EMBL" id="WWCU01000064">
    <property type="protein sequence ID" value="MYN11281.1"/>
    <property type="molecule type" value="Genomic_DNA"/>
</dbReference>
<dbReference type="Pfam" id="PF01835">
    <property type="entry name" value="MG2"/>
    <property type="match status" value="1"/>
</dbReference>
<dbReference type="Pfam" id="PF11974">
    <property type="entry name" value="bMG3"/>
    <property type="match status" value="1"/>
</dbReference>
<feature type="signal peptide" evidence="3">
    <location>
        <begin position="1"/>
        <end position="19"/>
    </location>
</feature>
<sequence>MRAVPTLALLCLLSFAAQAQTAVEAFSPQGVVKGVRQVTARFSAQMVPLGDLRLSDPFDADCGGAKAPAGQGRWVDGSSWVYDFERDLPAGVACRFTLKPALNDVAGKALGGERSYSFNTGGPSVLLSMPRSGAGYIDENQVFVLALDAAVRAEDIAQHAYCTAEGINEKIPLRLIEGKERQQVLDARKDGRRQMPVSVVQCKRSLPQDAKVTLVWSAAIATPGGLANEHDQVLSFKTRPDFTASFQCERPSAKGRCVPFQPVRVNFSAPVRMVDARAIVLSGPGGKSWKPQFSKEEAQSEYVNGVNIPGPFPEQARLRLVLPDALKDDAGRSLLNQARFPLAVQTGDMPPLVKFPARFGIIEARGDKLLPVTVRNVEPVLAARKAKAGGDGAKGAEGAMLRLDGPDPQQDLQVIAWLRRLTGKTRDRGWVPGELWQLNESVFTEPKGKPQPKTERFTLPKPGGGKAFEVIGIPLRKPGFYVVELASPKLALALQGKPGQAYVSAAALVTNMVAHFKHGAESSLVRVTTLDKGQPVPNAQVAVRACTGKLLWQGRTDAMGVASIREEIQHGGCPYNEGYFVSARSGGDMTFTLSNWSEGIESWRFNVPTEELGADKTVAATVFDRTLLRAGETVHMKHFLRRRNAGGFAYGTPQASDAKVIITHQGSEQKYELPLAWSSGGVAESAWTIPADAKQGTYDVMYEGRSGGSFRVEQFRVPTMKALLQGPSAPVVQAEQLALDVQLSYLSGGGAAGAQVKLRTTQQGRNVSFEDYDDFAFAMGDVKPGKVKEGAALEEDEGEYEGMPGEGEGAGDANAPVKTQSLTLDRAGGARVVVDKLPRLEQPASLFAEMSYQDANGETLSSSTSVPLWPANVVIGIKPDSWVLSKAALKFQVAVLDTQGKPVAGAPVEVDFFQRLNYSHRRRLIGGFYAYENNSEIKALGKACAGVTDAHGLLVCQVAAPESGNLILRAKTQDSEQRVAVTNRETWVADGDNWWFKASDDDRIDLLPERKRYEPGETATFQLRMPFRSATALVTVEREGILDTYVRELSGSSPVFSIPVKPNYAPNMFVSALVVRGRVAGVQPTALVDLGKPAYKMGLAQLRVGWAAHELKVAVKTDRQLYKVRERAQVSVKVTRADGSPAPAGAEVALAAVDVGLLELMPNASWDLLETMMQQRGLQVETATAQMQVVGKRHFGRKAVPHGGGGGKGGGRELFDTLLFWKGRVKLDANGEASVQVPVNDSLTAFRIVAIATANADLFGTGRAEIRSSQDVMLLSGLPAMVREGDKFRAGFTLRNATGRDLTVELGAQVSGKALPRQSVAIAAGMAQEVGWDYQAPAGATELAWDVTAGVAGAEAASSDRLRVKQAVKTAVQVRTLQATLLQLDKPQSMQVQMPADALPGRGGVQTLFAARLGSELPGVRDYMQAYPYTCFEQNTSRAIALRDRERWQKLAAQLPAYLDSDGLLKYFPVMEQGSDSLTAYVLSAVQEAGFTIPAELKARMEDALLNFVQGRITRGSPLATADLAVRKVAALEALSRVDRVTAAELESFTPEPNLWPTSAVIDWYLIHQRVAKLPERDKRLAQAQQILRARLNLQGTTMSFSTERNDNWWWLMVSGDVNANRLLLAMADNPAWKTDMGRLARGALGRQHKGRWNTTVANAWGVLALDKFSDKFEREPVRGSSTAAIGGASKSVVLDASTASGSALLPWPRGSAELSLKHAGSGKPWVTVQSLAAIPLKAPISSGYKIVKTITPVEQAVKGAWTRGDVYRVRLDLEAQADMTWVVVDDPIPASASVLGTGLGKDSQLMTAGEKSKGWVWPAFQERTFEAFRSYYEYVPKGKWSVEYTVRLNNAGQFQLPPTRVEAMYSPEAFAEFPNAAVSVK</sequence>
<organism evidence="6 7">
    <name type="scientific">Pseudoduganella aquatica</name>
    <dbReference type="NCBI Taxonomy" id="2660641"/>
    <lineage>
        <taxon>Bacteria</taxon>
        <taxon>Pseudomonadati</taxon>
        <taxon>Pseudomonadota</taxon>
        <taxon>Betaproteobacteria</taxon>
        <taxon>Burkholderiales</taxon>
        <taxon>Oxalobacteraceae</taxon>
        <taxon>Telluria group</taxon>
        <taxon>Pseudoduganella</taxon>
    </lineage>
</organism>
<dbReference type="Pfam" id="PF07703">
    <property type="entry name" value="A2M_BRD"/>
    <property type="match status" value="1"/>
</dbReference>
<dbReference type="InterPro" id="IPR041246">
    <property type="entry name" value="Bact_MG10"/>
</dbReference>
<comment type="caution">
    <text evidence="6">The sequence shown here is derived from an EMBL/GenBank/DDBJ whole genome shotgun (WGS) entry which is preliminary data.</text>
</comment>
<keyword evidence="7" id="KW-1185">Reference proteome</keyword>
<dbReference type="PANTHER" id="PTHR40094">
    <property type="entry name" value="ALPHA-2-MACROGLOBULIN HOMOLOG"/>
    <property type="match status" value="1"/>
</dbReference>
<dbReference type="SUPFAM" id="SSF48239">
    <property type="entry name" value="Terpenoid cyclases/Protein prenyltransferases"/>
    <property type="match status" value="1"/>
</dbReference>
<keyword evidence="3" id="KW-0732">Signal</keyword>
<evidence type="ECO:0000259" key="5">
    <source>
        <dbReference type="SMART" id="SM01360"/>
    </source>
</evidence>
<evidence type="ECO:0000256" key="3">
    <source>
        <dbReference type="SAM" id="SignalP"/>
    </source>
</evidence>
<evidence type="ECO:0000259" key="4">
    <source>
        <dbReference type="SMART" id="SM01359"/>
    </source>
</evidence>
<dbReference type="SMART" id="SM01360">
    <property type="entry name" value="A2M"/>
    <property type="match status" value="1"/>
</dbReference>
<dbReference type="PANTHER" id="PTHR40094:SF1">
    <property type="entry name" value="UBIQUITIN DOMAIN-CONTAINING PROTEIN"/>
    <property type="match status" value="1"/>
</dbReference>
<dbReference type="RefSeq" id="WP_161075551.1">
    <property type="nucleotide sequence ID" value="NZ_WWCU01000064.1"/>
</dbReference>
<gene>
    <name evidence="6" type="ORF">GTP77_28615</name>
</gene>
<feature type="region of interest" description="Disordered" evidence="2">
    <location>
        <begin position="793"/>
        <end position="815"/>
    </location>
</feature>
<dbReference type="InterPro" id="IPR051802">
    <property type="entry name" value="YfhM-like"/>
</dbReference>
<reference evidence="6 7" key="1">
    <citation type="submission" date="2019-12" db="EMBL/GenBank/DDBJ databases">
        <title>Novel species isolated from a subtropical stream in China.</title>
        <authorList>
            <person name="Lu H."/>
        </authorList>
    </citation>
    <scope>NUCLEOTIDE SEQUENCE [LARGE SCALE GENOMIC DNA]</scope>
    <source>
        <strain evidence="6 7">FT127W</strain>
    </source>
</reference>
<accession>A0A7X4HHC9</accession>
<protein>
    <submittedName>
        <fullName evidence="6">Alpha-2-macroglobulin</fullName>
    </submittedName>
</protein>
<comment type="similarity">
    <text evidence="1">Belongs to the protease inhibitor I39 (alpha-2-macroglobulin) family. Bacterial alpha-2-macroglobulin subfamily.</text>
</comment>
<proteinExistence type="inferred from homology"/>
<evidence type="ECO:0000313" key="7">
    <source>
        <dbReference type="Proteomes" id="UP000450676"/>
    </source>
</evidence>
<evidence type="ECO:0000256" key="1">
    <source>
        <dbReference type="ARBA" id="ARBA00010556"/>
    </source>
</evidence>
<feature type="domain" description="Alpha-2-macroglobulin bait region" evidence="4">
    <location>
        <begin position="1004"/>
        <end position="1160"/>
    </location>
</feature>
<dbReference type="InterPro" id="IPR011625">
    <property type="entry name" value="A2M_N_BRD"/>
</dbReference>
<evidence type="ECO:0000256" key="2">
    <source>
        <dbReference type="SAM" id="MobiDB-lite"/>
    </source>
</evidence>
<dbReference type="InterPro" id="IPR002890">
    <property type="entry name" value="MG2"/>
</dbReference>
<dbReference type="Proteomes" id="UP000450676">
    <property type="component" value="Unassembled WGS sequence"/>
</dbReference>
<dbReference type="InterPro" id="IPR008930">
    <property type="entry name" value="Terpenoid_cyclase/PrenylTrfase"/>
</dbReference>
<dbReference type="InterPro" id="IPR021868">
    <property type="entry name" value="Alpha_2_Macroglob_MG3"/>
</dbReference>
<dbReference type="InterPro" id="IPR001599">
    <property type="entry name" value="Macroglobln_a2"/>
</dbReference>
<dbReference type="Gene3D" id="2.60.40.1930">
    <property type="match status" value="1"/>
</dbReference>
<dbReference type="SMART" id="SM01359">
    <property type="entry name" value="A2M_N_2"/>
    <property type="match status" value="1"/>
</dbReference>
<dbReference type="Pfam" id="PF17973">
    <property type="entry name" value="bMG10"/>
    <property type="match status" value="1"/>
</dbReference>